<feature type="region of interest" description="Disordered" evidence="1">
    <location>
        <begin position="24"/>
        <end position="47"/>
    </location>
</feature>
<accession>A0ABS8HIF4</accession>
<keyword evidence="3" id="KW-1185">Reference proteome</keyword>
<name>A0ABS8HIF4_9XANT</name>
<feature type="non-terminal residue" evidence="2">
    <location>
        <position position="1"/>
    </location>
</feature>
<organism evidence="2 3">
    <name type="scientific">Xanthomonas cassavae CFBP 4642</name>
    <dbReference type="NCBI Taxonomy" id="1219375"/>
    <lineage>
        <taxon>Bacteria</taxon>
        <taxon>Pseudomonadati</taxon>
        <taxon>Pseudomonadota</taxon>
        <taxon>Gammaproteobacteria</taxon>
        <taxon>Lysobacterales</taxon>
        <taxon>Lysobacteraceae</taxon>
        <taxon>Xanthomonas</taxon>
    </lineage>
</organism>
<comment type="caution">
    <text evidence="2">The sequence shown here is derived from an EMBL/GenBank/DDBJ whole genome shotgun (WGS) entry which is preliminary data.</text>
</comment>
<evidence type="ECO:0000256" key="1">
    <source>
        <dbReference type="SAM" id="MobiDB-lite"/>
    </source>
</evidence>
<gene>
    <name evidence="2" type="ORF">LL965_18685</name>
</gene>
<protein>
    <submittedName>
        <fullName evidence="2">Uncharacterized protein</fullName>
    </submittedName>
</protein>
<dbReference type="RefSeq" id="WP_228325791.1">
    <property type="nucleotide sequence ID" value="NZ_CAWQPJ010000147.1"/>
</dbReference>
<reference evidence="2 3" key="1">
    <citation type="submission" date="2021-10" db="EMBL/GenBank/DDBJ databases">
        <title>Genome sequencing of Xanthomonas strains from NCPPB.</title>
        <authorList>
            <person name="Hussein R."/>
            <person name="Harrison J."/>
            <person name="Studholme D.J."/>
            <person name="Vicente J."/>
            <person name="Grant M."/>
        </authorList>
    </citation>
    <scope>NUCLEOTIDE SEQUENCE [LARGE SCALE GENOMIC DNA]</scope>
    <source>
        <strain evidence="2 3">NCPPB 101</strain>
    </source>
</reference>
<dbReference type="EMBL" id="JAJGQJ010000062">
    <property type="protein sequence ID" value="MCC4621988.1"/>
    <property type="molecule type" value="Genomic_DNA"/>
</dbReference>
<sequence length="78" mass="9057">SGDSSIHPARRRSCDRRLMVRANQENSWNNHLPQHREGEKTKSKYGKKLDMSSFHKISSFSHPLYQESSALQNAFQLN</sequence>
<dbReference type="Proteomes" id="UP001199206">
    <property type="component" value="Unassembled WGS sequence"/>
</dbReference>
<feature type="compositionally biased region" description="Basic and acidic residues" evidence="1">
    <location>
        <begin position="34"/>
        <end position="47"/>
    </location>
</feature>
<evidence type="ECO:0000313" key="3">
    <source>
        <dbReference type="Proteomes" id="UP001199206"/>
    </source>
</evidence>
<proteinExistence type="predicted"/>
<evidence type="ECO:0000313" key="2">
    <source>
        <dbReference type="EMBL" id="MCC4621988.1"/>
    </source>
</evidence>